<dbReference type="InterPro" id="IPR035207">
    <property type="entry name" value="DUF5457"/>
</dbReference>
<dbReference type="Pfam" id="PF17540">
    <property type="entry name" value="DUF5457"/>
    <property type="match status" value="1"/>
</dbReference>
<dbReference type="Proteomes" id="UP000020529">
    <property type="component" value="Unassembled WGS sequence"/>
</dbReference>
<comment type="caution">
    <text evidence="2">The sequence shown here is derived from an EMBL/GenBank/DDBJ whole genome shotgun (WGS) entry which is preliminary data.</text>
</comment>
<gene>
    <name evidence="2" type="ORF">M124_4405</name>
</gene>
<evidence type="ECO:0000313" key="2">
    <source>
        <dbReference type="EMBL" id="EXY76697.1"/>
    </source>
</evidence>
<feature type="transmembrane region" description="Helical" evidence="1">
    <location>
        <begin position="243"/>
        <end position="261"/>
    </location>
</feature>
<feature type="transmembrane region" description="Helical" evidence="1">
    <location>
        <begin position="128"/>
        <end position="149"/>
    </location>
</feature>
<keyword evidence="1" id="KW-0472">Membrane</keyword>
<protein>
    <recommendedName>
        <fullName evidence="4">DUF5457 domain-containing protein</fullName>
    </recommendedName>
</protein>
<sequence length="267" mass="30958">MEPTREQLQAEILEILYQKCLQKPIWVSCAEIFWSISNLKVSERSVKDVLDWLVKNDLVIYQADKYQIAKREFMDISRRKALEKKETEENAEVRTVEYGTSIPPHTMNHHPWLEREYQQPVAKPSNTMFAIIALIAFLISGTLIGILLFNSFATERRNNAELTYLPDSIQVPSLQVSTPGYIRDAYTTNRNFKNIQTSLETQQRINAELMDICKAQQSQINILTTCSKQQAADIEHLEKERKIYTWMIALALLVLSSLLICRYGRKN</sequence>
<dbReference type="AlphaFoldDB" id="A0A015T2F5"/>
<dbReference type="RefSeq" id="WP_007761351.1">
    <property type="nucleotide sequence ID" value="NZ_JGCY01000112.1"/>
</dbReference>
<evidence type="ECO:0008006" key="4">
    <source>
        <dbReference type="Google" id="ProtNLM"/>
    </source>
</evidence>
<keyword evidence="1" id="KW-0812">Transmembrane</keyword>
<evidence type="ECO:0000256" key="1">
    <source>
        <dbReference type="SAM" id="Phobius"/>
    </source>
</evidence>
<dbReference type="EMBL" id="JGCY01000112">
    <property type="protein sequence ID" value="EXY76697.1"/>
    <property type="molecule type" value="Genomic_DNA"/>
</dbReference>
<accession>A0A015T2F5</accession>
<proteinExistence type="predicted"/>
<keyword evidence="1" id="KW-1133">Transmembrane helix</keyword>
<name>A0A015T2F5_BACFG</name>
<dbReference type="PATRIC" id="fig|1339315.3.peg.353"/>
<evidence type="ECO:0000313" key="3">
    <source>
        <dbReference type="Proteomes" id="UP000020529"/>
    </source>
</evidence>
<reference evidence="2 3" key="1">
    <citation type="submission" date="2014-02" db="EMBL/GenBank/DDBJ databases">
        <authorList>
            <person name="Sears C."/>
            <person name="Carroll K."/>
            <person name="Sack B.R."/>
            <person name="Qadri F."/>
            <person name="Myers L.L."/>
            <person name="Chung G.-T."/>
            <person name="Escheverria P."/>
            <person name="Fraser C.M."/>
            <person name="Sadzewicz L."/>
            <person name="Shefchek K.A."/>
            <person name="Tallon L."/>
            <person name="Das S.P."/>
            <person name="Daugherty S."/>
            <person name="Mongodin E.F."/>
        </authorList>
    </citation>
    <scope>NUCLEOTIDE SEQUENCE [LARGE SCALE GENOMIC DNA]</scope>
    <source>
        <strain evidence="3">3988T(B)14</strain>
    </source>
</reference>
<organism evidence="2 3">
    <name type="scientific">Bacteroides fragilis str. 3988T(B)14</name>
    <dbReference type="NCBI Taxonomy" id="1339315"/>
    <lineage>
        <taxon>Bacteria</taxon>
        <taxon>Pseudomonadati</taxon>
        <taxon>Bacteroidota</taxon>
        <taxon>Bacteroidia</taxon>
        <taxon>Bacteroidales</taxon>
        <taxon>Bacteroidaceae</taxon>
        <taxon>Bacteroides</taxon>
    </lineage>
</organism>